<dbReference type="PANTHER" id="PTHR12526:SF636">
    <property type="entry name" value="BLL3647 PROTEIN"/>
    <property type="match status" value="1"/>
</dbReference>
<dbReference type="Pfam" id="PF13579">
    <property type="entry name" value="Glyco_trans_4_4"/>
    <property type="match status" value="1"/>
</dbReference>
<dbReference type="AlphaFoldDB" id="A0A1A8Z1J2"/>
<sequence>MLGQYGRGGTETQAQLLVRGLRSRGVDVDVFVVEDGTGPDGHDFGDAPVTRLGAGRGRGVADASGLCLAAARLGRSLHRRRYHVVHAALARAYVLAPVVAPWRHRPHIVVWRRNLGDHLRARQPRTVLDTAAARLSDVVVANSEAVRRHWVAQGIPAARTRVIRNALEPWRFDTVPPRAPDDGTVRLVTVGGLRPVKGHDVLLAAAGRLAAESVPVEVVVVGDGPRRRALAEQADRLGVPLVLPGHQADPRPWLAAGTVYVHPSHSEGASNAIAEAMAQGCAVVATDVGGAAEMLGPDGLLVRPGDVSGLAATLRTVIADPDLRRDLGERARGRARALFAMDQVIDQHLDVYAGG</sequence>
<name>A0A1A8Z1J2_9ACTN</name>
<dbReference type="PATRIC" id="fig|261654.4.peg.312"/>
<dbReference type="InterPro" id="IPR028098">
    <property type="entry name" value="Glyco_trans_4-like_N"/>
</dbReference>
<keyword evidence="1" id="KW-0328">Glycosyltransferase</keyword>
<dbReference type="SUPFAM" id="SSF53756">
    <property type="entry name" value="UDP-Glycosyltransferase/glycogen phosphorylase"/>
    <property type="match status" value="1"/>
</dbReference>
<evidence type="ECO:0000313" key="5">
    <source>
        <dbReference type="Proteomes" id="UP000199385"/>
    </source>
</evidence>
<reference evidence="5" key="1">
    <citation type="submission" date="2016-06" db="EMBL/GenBank/DDBJ databases">
        <authorList>
            <person name="Varghese N."/>
            <person name="Submissions Spin"/>
        </authorList>
    </citation>
    <scope>NUCLEOTIDE SEQUENCE [LARGE SCALE GENOMIC DNA]</scope>
    <source>
        <strain evidence="5">DSM 44815</strain>
    </source>
</reference>
<protein>
    <submittedName>
        <fullName evidence="4">Glycosyltransferase involved in cell wall bisynthesis</fullName>
    </submittedName>
</protein>
<evidence type="ECO:0000313" key="4">
    <source>
        <dbReference type="EMBL" id="SBT37755.1"/>
    </source>
</evidence>
<keyword evidence="2 4" id="KW-0808">Transferase</keyword>
<dbReference type="GO" id="GO:0016757">
    <property type="term" value="F:glycosyltransferase activity"/>
    <property type="evidence" value="ECO:0007669"/>
    <property type="project" value="UniProtKB-KW"/>
</dbReference>
<evidence type="ECO:0000256" key="1">
    <source>
        <dbReference type="ARBA" id="ARBA00022676"/>
    </source>
</evidence>
<feature type="domain" description="Glycosyltransferase subfamily 4-like N-terminal" evidence="3">
    <location>
        <begin position="8"/>
        <end position="165"/>
    </location>
</feature>
<dbReference type="Gene3D" id="3.40.50.2000">
    <property type="entry name" value="Glycogen Phosphorylase B"/>
    <property type="match status" value="2"/>
</dbReference>
<evidence type="ECO:0000259" key="3">
    <source>
        <dbReference type="Pfam" id="PF13579"/>
    </source>
</evidence>
<evidence type="ECO:0000256" key="2">
    <source>
        <dbReference type="ARBA" id="ARBA00022679"/>
    </source>
</evidence>
<organism evidence="4 5">
    <name type="scientific">Micromonospora auratinigra</name>
    <dbReference type="NCBI Taxonomy" id="261654"/>
    <lineage>
        <taxon>Bacteria</taxon>
        <taxon>Bacillati</taxon>
        <taxon>Actinomycetota</taxon>
        <taxon>Actinomycetes</taxon>
        <taxon>Micromonosporales</taxon>
        <taxon>Micromonosporaceae</taxon>
        <taxon>Micromonospora</taxon>
    </lineage>
</organism>
<dbReference type="Pfam" id="PF13692">
    <property type="entry name" value="Glyco_trans_1_4"/>
    <property type="match status" value="1"/>
</dbReference>
<keyword evidence="5" id="KW-1185">Reference proteome</keyword>
<dbReference type="PANTHER" id="PTHR12526">
    <property type="entry name" value="GLYCOSYLTRANSFERASE"/>
    <property type="match status" value="1"/>
</dbReference>
<dbReference type="Proteomes" id="UP000199385">
    <property type="component" value="Chromosome I"/>
</dbReference>
<dbReference type="STRING" id="261654.GA0070611_0309"/>
<proteinExistence type="predicted"/>
<dbReference type="EMBL" id="LT594323">
    <property type="protein sequence ID" value="SBT37755.1"/>
    <property type="molecule type" value="Genomic_DNA"/>
</dbReference>
<gene>
    <name evidence="4" type="ORF">GA0070611_0309</name>
</gene>
<accession>A0A1A8Z1J2</accession>